<dbReference type="KEGG" id="smai:EXU30_09990"/>
<gene>
    <name evidence="2" type="ORF">EXU30_09990</name>
</gene>
<name>A0A411PHA8_9GAMM</name>
<dbReference type="InterPro" id="IPR039513">
    <property type="entry name" value="PL-6"/>
</dbReference>
<dbReference type="OrthoDB" id="6250087at2"/>
<dbReference type="InterPro" id="IPR012334">
    <property type="entry name" value="Pectin_lyas_fold"/>
</dbReference>
<accession>A0A411PHA8</accession>
<proteinExistence type="predicted"/>
<evidence type="ECO:0000256" key="1">
    <source>
        <dbReference type="SAM" id="SignalP"/>
    </source>
</evidence>
<reference evidence="2 3" key="1">
    <citation type="submission" date="2019-02" db="EMBL/GenBank/DDBJ databases">
        <title>Shewanella sp. D4-2 isolated from Dokdo Island.</title>
        <authorList>
            <person name="Baek K."/>
        </authorList>
    </citation>
    <scope>NUCLEOTIDE SEQUENCE [LARGE SCALE GENOMIC DNA]</scope>
    <source>
        <strain evidence="2 3">D4-2</strain>
    </source>
</reference>
<dbReference type="SUPFAM" id="SSF51126">
    <property type="entry name" value="Pectin lyase-like"/>
    <property type="match status" value="1"/>
</dbReference>
<dbReference type="PROSITE" id="PS51257">
    <property type="entry name" value="PROKAR_LIPOPROTEIN"/>
    <property type="match status" value="1"/>
</dbReference>
<evidence type="ECO:0008006" key="4">
    <source>
        <dbReference type="Google" id="ProtNLM"/>
    </source>
</evidence>
<dbReference type="Proteomes" id="UP000291106">
    <property type="component" value="Chromosome"/>
</dbReference>
<feature type="chain" id="PRO_5019227638" description="Poly(Beta-D-mannuronate) lyase" evidence="1">
    <location>
        <begin position="22"/>
        <end position="530"/>
    </location>
</feature>
<dbReference type="EMBL" id="CP036200">
    <property type="protein sequence ID" value="QBF82986.1"/>
    <property type="molecule type" value="Genomic_DNA"/>
</dbReference>
<dbReference type="InterPro" id="IPR006626">
    <property type="entry name" value="PbH1"/>
</dbReference>
<protein>
    <recommendedName>
        <fullName evidence="4">Poly(Beta-D-mannuronate) lyase</fullName>
    </recommendedName>
</protein>
<evidence type="ECO:0000313" key="2">
    <source>
        <dbReference type="EMBL" id="QBF82986.1"/>
    </source>
</evidence>
<organism evidence="2 3">
    <name type="scientific">Shewanella maritima</name>
    <dbReference type="NCBI Taxonomy" id="2520507"/>
    <lineage>
        <taxon>Bacteria</taxon>
        <taxon>Pseudomonadati</taxon>
        <taxon>Pseudomonadota</taxon>
        <taxon>Gammaproteobacteria</taxon>
        <taxon>Alteromonadales</taxon>
        <taxon>Shewanellaceae</taxon>
        <taxon>Shewanella</taxon>
    </lineage>
</organism>
<dbReference type="SMART" id="SM00710">
    <property type="entry name" value="PbH1"/>
    <property type="match status" value="4"/>
</dbReference>
<dbReference type="InterPro" id="IPR011050">
    <property type="entry name" value="Pectin_lyase_fold/virulence"/>
</dbReference>
<keyword evidence="3" id="KW-1185">Reference proteome</keyword>
<feature type="signal peptide" evidence="1">
    <location>
        <begin position="1"/>
        <end position="21"/>
    </location>
</feature>
<keyword evidence="1" id="KW-0732">Signal</keyword>
<dbReference type="AlphaFoldDB" id="A0A411PHA8"/>
<dbReference type="Pfam" id="PF14592">
    <property type="entry name" value="Chondroitinas_B"/>
    <property type="match status" value="1"/>
</dbReference>
<sequence length="530" mass="55844">MKLNKLSLFISAVFAVSTLTACDFYDEPNSGGDNPEPPEPPVGDLVPDYVYDGAAADLHAFINAAEDQNDDEKLVILLDNSVSFANMGDLVLDNELPVILIGGDADYDGQEGSVFGDPATIAGGDTCVVISNDNMQLRNIVFKDTVPTCKDSSTTTLINVGTSSSMGSDYDTVESKPSGVVLSQLTIDGENLESKGHDGDHTDWIMVRGNGTQIVNSLFTNKPNEKGSIITVQGTSSSHKDVVISHNHFDKYAVGNTFSGTNEAFGIRIGTSSSSKTDYVTNTTISENLFTDVNASRRLIYVRTSGNTIENNTFEASNGFISLEGGVDNTASSNVIINDGAGDDSGKYEAGIRIISQGHTVTNNYIYNGGRSKTGNEVGSISILDEELDSLEKSLSTVANNTIISSKQPFIFGKSGNCTADSEVAFKDNLIANGVDGVTSSDYGMRDDCVLADTSTWEGDVFAVTTLAKEGNYDVVAGERDNLGNGNAEVAETAEGNKVYLATAEGNVAGKGASNLVKLTAEQVGPDAAE</sequence>
<dbReference type="Gene3D" id="2.160.20.10">
    <property type="entry name" value="Single-stranded right-handed beta-helix, Pectin lyase-like"/>
    <property type="match status" value="1"/>
</dbReference>
<evidence type="ECO:0000313" key="3">
    <source>
        <dbReference type="Proteomes" id="UP000291106"/>
    </source>
</evidence>
<dbReference type="RefSeq" id="WP_130599659.1">
    <property type="nucleotide sequence ID" value="NZ_CP036200.1"/>
</dbReference>